<evidence type="ECO:0000313" key="2">
    <source>
        <dbReference type="EMBL" id="MCX3062866.1"/>
    </source>
</evidence>
<accession>A0ABT3U2C5</accession>
<keyword evidence="3" id="KW-1185">Reference proteome</keyword>
<evidence type="ECO:0000256" key="1">
    <source>
        <dbReference type="SAM" id="MobiDB-lite"/>
    </source>
</evidence>
<dbReference type="EMBL" id="JAPHNL010000285">
    <property type="protein sequence ID" value="MCX3062866.1"/>
    <property type="molecule type" value="Genomic_DNA"/>
</dbReference>
<protein>
    <recommendedName>
        <fullName evidence="4">Lipoprotein</fullName>
    </recommendedName>
</protein>
<gene>
    <name evidence="2" type="ORF">OFY01_24520</name>
</gene>
<reference evidence="2" key="1">
    <citation type="submission" date="2022-10" db="EMBL/GenBank/DDBJ databases">
        <title>Streptomyces beihaiensis sp. nov., a chitin degrading actinobacterium, isolated from shrimp pond soil.</title>
        <authorList>
            <person name="Xie J."/>
            <person name="Shen N."/>
        </authorList>
    </citation>
    <scope>NUCLEOTIDE SEQUENCE</scope>
    <source>
        <strain evidence="2">GXMU-J5</strain>
    </source>
</reference>
<evidence type="ECO:0000313" key="3">
    <source>
        <dbReference type="Proteomes" id="UP001163064"/>
    </source>
</evidence>
<dbReference type="Proteomes" id="UP001163064">
    <property type="component" value="Unassembled WGS sequence"/>
</dbReference>
<comment type="caution">
    <text evidence="2">The sequence shown here is derived from an EMBL/GenBank/DDBJ whole genome shotgun (WGS) entry which is preliminary data.</text>
</comment>
<organism evidence="2 3">
    <name type="scientific">Streptomyces beihaiensis</name>
    <dbReference type="NCBI Taxonomy" id="2984495"/>
    <lineage>
        <taxon>Bacteria</taxon>
        <taxon>Bacillati</taxon>
        <taxon>Actinomycetota</taxon>
        <taxon>Actinomycetes</taxon>
        <taxon>Kitasatosporales</taxon>
        <taxon>Streptomycetaceae</taxon>
        <taxon>Streptomyces</taxon>
    </lineage>
</organism>
<proteinExistence type="predicted"/>
<feature type="compositionally biased region" description="Gly residues" evidence="1">
    <location>
        <begin position="16"/>
        <end position="25"/>
    </location>
</feature>
<sequence>MAGAALLTGCSDDGRGSGGQSGPGAAGLEQRLRAREARRSADLLGQYDQALAARPSLADRIGPLRDEVERHVRAFGGASTPTASVASASPGTAPVAEKDVLRALAAAEREMSDQRMTALAEPGTPGELARLIASVAACGAGHAYLLGEGRGGEGHGA</sequence>
<name>A0ABT3U2C5_9ACTN</name>
<evidence type="ECO:0008006" key="4">
    <source>
        <dbReference type="Google" id="ProtNLM"/>
    </source>
</evidence>
<feature type="region of interest" description="Disordered" evidence="1">
    <location>
        <begin position="1"/>
        <end position="32"/>
    </location>
</feature>